<dbReference type="InterPro" id="IPR000653">
    <property type="entry name" value="DegT/StrS_aminotransferase"/>
</dbReference>
<dbReference type="AlphaFoldDB" id="A0A9E1B7P9"/>
<dbReference type="InterPro" id="IPR015421">
    <property type="entry name" value="PyrdxlP-dep_Trfase_major"/>
</dbReference>
<name>A0A9E1B7P9_9BACT</name>
<organism evidence="1 2">
    <name type="scientific">Campylobacter concisus</name>
    <dbReference type="NCBI Taxonomy" id="199"/>
    <lineage>
        <taxon>Bacteria</taxon>
        <taxon>Pseudomonadati</taxon>
        <taxon>Campylobacterota</taxon>
        <taxon>Epsilonproteobacteria</taxon>
        <taxon>Campylobacterales</taxon>
        <taxon>Campylobacteraceae</taxon>
        <taxon>Campylobacter</taxon>
    </lineage>
</organism>
<sequence length="88" mass="9781">MKRCDFDEVLKFIKSTFGKYKVPLHEPKFIGNEKKYLLECIDSSFVSSVGKFVDEFESKLAQMVGAKFAVATTNGTSALHICLKLAGV</sequence>
<dbReference type="Proteomes" id="UP000824019">
    <property type="component" value="Unassembled WGS sequence"/>
</dbReference>
<comment type="caution">
    <text evidence="1">The sequence shown here is derived from an EMBL/GenBank/DDBJ whole genome shotgun (WGS) entry which is preliminary data.</text>
</comment>
<dbReference type="Gene3D" id="3.40.640.10">
    <property type="entry name" value="Type I PLP-dependent aspartate aminotransferase-like (Major domain)"/>
    <property type="match status" value="1"/>
</dbReference>
<dbReference type="InterPro" id="IPR015424">
    <property type="entry name" value="PyrdxlP-dep_Trfase"/>
</dbReference>
<evidence type="ECO:0000313" key="2">
    <source>
        <dbReference type="Proteomes" id="UP000824019"/>
    </source>
</evidence>
<keyword evidence="1" id="KW-0032">Aminotransferase</keyword>
<dbReference type="EMBL" id="JAHAKR010000170">
    <property type="protein sequence ID" value="MBS5830084.1"/>
    <property type="molecule type" value="Genomic_DNA"/>
</dbReference>
<gene>
    <name evidence="1" type="ORF">KIC69_04535</name>
</gene>
<feature type="non-terminal residue" evidence="1">
    <location>
        <position position="88"/>
    </location>
</feature>
<protein>
    <submittedName>
        <fullName evidence="1">DegT/DnrJ/EryC1/StrS family aminotransferase</fullName>
    </submittedName>
</protein>
<dbReference type="GO" id="GO:0008483">
    <property type="term" value="F:transaminase activity"/>
    <property type="evidence" value="ECO:0007669"/>
    <property type="project" value="UniProtKB-KW"/>
</dbReference>
<dbReference type="SUPFAM" id="SSF53383">
    <property type="entry name" value="PLP-dependent transferases"/>
    <property type="match status" value="1"/>
</dbReference>
<proteinExistence type="predicted"/>
<reference evidence="1" key="1">
    <citation type="submission" date="2021-02" db="EMBL/GenBank/DDBJ databases">
        <title>Infant gut strain persistence is associated with maternal origin, phylogeny, and functional potential including surface adhesion and iron acquisition.</title>
        <authorList>
            <person name="Lou Y.C."/>
        </authorList>
    </citation>
    <scope>NUCLEOTIDE SEQUENCE</scope>
    <source>
        <strain evidence="1">L3_101_000G1_dasL3_101_000G1_concoct_7_sub</strain>
    </source>
</reference>
<evidence type="ECO:0000313" key="1">
    <source>
        <dbReference type="EMBL" id="MBS5830084.1"/>
    </source>
</evidence>
<keyword evidence="1" id="KW-0808">Transferase</keyword>
<dbReference type="Pfam" id="PF01041">
    <property type="entry name" value="DegT_DnrJ_EryC1"/>
    <property type="match status" value="1"/>
</dbReference>
<accession>A0A9E1B7P9</accession>